<dbReference type="InterPro" id="IPR028994">
    <property type="entry name" value="Integrin_alpha_N"/>
</dbReference>
<dbReference type="PANTHER" id="PTHR46580:SF2">
    <property type="entry name" value="MAM DOMAIN-CONTAINING PROTEIN"/>
    <property type="match status" value="1"/>
</dbReference>
<dbReference type="InterPro" id="IPR013517">
    <property type="entry name" value="FG-GAP"/>
</dbReference>
<accession>A0A6J4TJ70</accession>
<name>A0A6J4TJ70_9ACTN</name>
<reference evidence="2" key="1">
    <citation type="submission" date="2020-02" db="EMBL/GenBank/DDBJ databases">
        <authorList>
            <person name="Meier V. D."/>
        </authorList>
    </citation>
    <scope>NUCLEOTIDE SEQUENCE</scope>
    <source>
        <strain evidence="2">AVDCRST_MAG45</strain>
    </source>
</reference>
<dbReference type="PANTHER" id="PTHR46580">
    <property type="entry name" value="SENSOR KINASE-RELATED"/>
    <property type="match status" value="1"/>
</dbReference>
<dbReference type="SUPFAM" id="SSF69318">
    <property type="entry name" value="Integrin alpha N-terminal domain"/>
    <property type="match status" value="1"/>
</dbReference>
<dbReference type="Gene3D" id="2.30.30.100">
    <property type="match status" value="5"/>
</dbReference>
<dbReference type="Pfam" id="PF13517">
    <property type="entry name" value="FG-GAP_3"/>
    <property type="match status" value="2"/>
</dbReference>
<evidence type="ECO:0000313" key="2">
    <source>
        <dbReference type="EMBL" id="CAA9523461.1"/>
    </source>
</evidence>
<organism evidence="2">
    <name type="scientific">uncultured Solirubrobacterales bacterium</name>
    <dbReference type="NCBI Taxonomy" id="768556"/>
    <lineage>
        <taxon>Bacteria</taxon>
        <taxon>Bacillati</taxon>
        <taxon>Actinomycetota</taxon>
        <taxon>Thermoleophilia</taxon>
        <taxon>Solirubrobacterales</taxon>
        <taxon>environmental samples</taxon>
    </lineage>
</organism>
<sequence length="605" mass="64275">MHRVCDGKPLPGRQAAGRLGLGAIGVALALAVASVSQAYAAQAVNLGPERSHPAGDLPYSVETADLNGDRVLDIVTPNTVSHDVSVLLGRGDGSFRPAVNFPAGKGPRTAVTTDLDEDGRIDLAVSDVFDRAVLVLRGDGRGGFGPPARLPAGDQPRNLITRDFDRDGHADLAVVNRREDEVGVYLGRGDGTFAAPVTYAAGNRLAVGEDGDAYDLDSADFDRDGRLDLAVANRASNNLSILPGNGDGSFRAGANYPVGRTPFDVTAGDFNRDRNPDLAVGNLDSKSISIFLGNGAGTFARIPDQGKGVAAFTLAVADFDADGRQDLAAVNNANTRYVARKEYPGSASILLGRGDGTFGKPSDHAVGTRPVAIAGDDLDRDGRADLATANRESDDITVLLRTDPGLSLSASRSRLTWPGTTTLRGRLTSAHGDPLVGRRVLLYRRPWVRGAFTRVPGQPDAGTPVAADGTFRLAGARPEWTTDYRARFVGDRAGTRAVASPLAVVEQRPRITLKVGRTDLRLGGSRAITGLVSHHSHAGLFVTVVVRRDGAVVEERRLALDREVDYGFVYRPRRPGDYSFVARFDGHPPGHLPNRTRPTGFRVIR</sequence>
<dbReference type="EMBL" id="CADCVU010000228">
    <property type="protein sequence ID" value="CAA9523461.1"/>
    <property type="molecule type" value="Genomic_DNA"/>
</dbReference>
<keyword evidence="1" id="KW-0732">Signal</keyword>
<evidence type="ECO:0000256" key="1">
    <source>
        <dbReference type="ARBA" id="ARBA00022729"/>
    </source>
</evidence>
<gene>
    <name evidence="2" type="ORF">AVDCRST_MAG45-2655</name>
</gene>
<evidence type="ECO:0008006" key="3">
    <source>
        <dbReference type="Google" id="ProtNLM"/>
    </source>
</evidence>
<protein>
    <recommendedName>
        <fullName evidence="3">VCBS repeat-containing protein</fullName>
    </recommendedName>
</protein>
<proteinExistence type="predicted"/>
<dbReference type="AlphaFoldDB" id="A0A6J4TJ70"/>